<dbReference type="InterPro" id="IPR036735">
    <property type="entry name" value="NGN_dom_sf"/>
</dbReference>
<evidence type="ECO:0000256" key="3">
    <source>
        <dbReference type="ARBA" id="ARBA00023163"/>
    </source>
</evidence>
<evidence type="ECO:0000313" key="5">
    <source>
        <dbReference type="EMBL" id="GAF79080.1"/>
    </source>
</evidence>
<comment type="caution">
    <text evidence="5">The sequence shown here is derived from an EMBL/GenBank/DDBJ whole genome shotgun (WGS) entry which is preliminary data.</text>
</comment>
<reference evidence="5" key="1">
    <citation type="journal article" date="2014" name="Front. Microbiol.">
        <title>High frequency of phylogenetically diverse reductive dehalogenase-homologous genes in deep subseafloor sedimentary metagenomes.</title>
        <authorList>
            <person name="Kawai M."/>
            <person name="Futagami T."/>
            <person name="Toyoda A."/>
            <person name="Takaki Y."/>
            <person name="Nishi S."/>
            <person name="Hori S."/>
            <person name="Arai W."/>
            <person name="Tsubouchi T."/>
            <person name="Morono Y."/>
            <person name="Uchiyama I."/>
            <person name="Ito T."/>
            <person name="Fujiyama A."/>
            <person name="Inagaki F."/>
            <person name="Takami H."/>
        </authorList>
    </citation>
    <scope>NUCLEOTIDE SEQUENCE</scope>
    <source>
        <strain evidence="5">Expedition CK06-06</strain>
    </source>
</reference>
<accession>X0TSG9</accession>
<dbReference type="InterPro" id="IPR008991">
    <property type="entry name" value="Translation_prot_SH3-like_sf"/>
</dbReference>
<organism evidence="5">
    <name type="scientific">marine sediment metagenome</name>
    <dbReference type="NCBI Taxonomy" id="412755"/>
    <lineage>
        <taxon>unclassified sequences</taxon>
        <taxon>metagenomes</taxon>
        <taxon>ecological metagenomes</taxon>
    </lineage>
</organism>
<keyword evidence="3" id="KW-0804">Transcription</keyword>
<feature type="domain" description="NusG-like N-terminal" evidence="4">
    <location>
        <begin position="1"/>
        <end position="100"/>
    </location>
</feature>
<dbReference type="SUPFAM" id="SSF50104">
    <property type="entry name" value="Translation proteins SH3-like domain"/>
    <property type="match status" value="1"/>
</dbReference>
<evidence type="ECO:0000259" key="4">
    <source>
        <dbReference type="SMART" id="SM00738"/>
    </source>
</evidence>
<dbReference type="CDD" id="cd09892">
    <property type="entry name" value="NGN_SP_RfaH"/>
    <property type="match status" value="1"/>
</dbReference>
<dbReference type="GO" id="GO:0006354">
    <property type="term" value="P:DNA-templated transcription elongation"/>
    <property type="evidence" value="ECO:0007669"/>
    <property type="project" value="InterPro"/>
</dbReference>
<dbReference type="AlphaFoldDB" id="X0TSG9"/>
<proteinExistence type="predicted"/>
<evidence type="ECO:0000256" key="2">
    <source>
        <dbReference type="ARBA" id="ARBA00023015"/>
    </source>
</evidence>
<keyword evidence="2" id="KW-0805">Transcription regulation</keyword>
<evidence type="ECO:0000256" key="1">
    <source>
        <dbReference type="ARBA" id="ARBA00022814"/>
    </source>
</evidence>
<dbReference type="SMART" id="SM00738">
    <property type="entry name" value="NGN"/>
    <property type="match status" value="1"/>
</dbReference>
<dbReference type="PANTHER" id="PTHR30265:SF7">
    <property type="entry name" value="TRANSCRIPTION ANTITERMINATION PROTEIN RFAH"/>
    <property type="match status" value="1"/>
</dbReference>
<keyword evidence="1" id="KW-0889">Transcription antitermination</keyword>
<dbReference type="GO" id="GO:0031564">
    <property type="term" value="P:transcription antitermination"/>
    <property type="evidence" value="ECO:0007669"/>
    <property type="project" value="UniProtKB-KW"/>
</dbReference>
<dbReference type="GO" id="GO:0005829">
    <property type="term" value="C:cytosol"/>
    <property type="evidence" value="ECO:0007669"/>
    <property type="project" value="TreeGrafter"/>
</dbReference>
<protein>
    <recommendedName>
        <fullName evidence="4">NusG-like N-terminal domain-containing protein</fullName>
    </recommendedName>
</protein>
<sequence length="164" mass="18683">MQQWYVVHTQARQEARAELNLRRQGFEAWLPLFRVARRHARRIDHVMAPLFPRYLFVHLDLSVQPWRAINGTFGVVRLLCNRDIPLLVPEGLVEEIMQRCDESGTVVLSPRGLAVGDSVKVATGPFADLAGLFQTMSRRDRVVLLIKLLGREVRATVAFRDLAA</sequence>
<dbReference type="Gene3D" id="3.30.70.940">
    <property type="entry name" value="NusG, N-terminal domain"/>
    <property type="match status" value="1"/>
</dbReference>
<dbReference type="Pfam" id="PF02357">
    <property type="entry name" value="NusG"/>
    <property type="match status" value="1"/>
</dbReference>
<dbReference type="InterPro" id="IPR006645">
    <property type="entry name" value="NGN-like_dom"/>
</dbReference>
<dbReference type="PANTHER" id="PTHR30265">
    <property type="entry name" value="RHO-INTERACTING TRANSCRIPTION TERMINATION FACTOR NUSG"/>
    <property type="match status" value="1"/>
</dbReference>
<gene>
    <name evidence="5" type="ORF">S01H1_06161</name>
</gene>
<dbReference type="InterPro" id="IPR043425">
    <property type="entry name" value="NusG-like"/>
</dbReference>
<dbReference type="SUPFAM" id="SSF82679">
    <property type="entry name" value="N-utilization substance G protein NusG, N-terminal domain"/>
    <property type="match status" value="1"/>
</dbReference>
<name>X0TSG9_9ZZZZ</name>
<dbReference type="CDD" id="cd06091">
    <property type="entry name" value="KOW_NusG"/>
    <property type="match status" value="1"/>
</dbReference>
<dbReference type="EMBL" id="BARS01003197">
    <property type="protein sequence ID" value="GAF79080.1"/>
    <property type="molecule type" value="Genomic_DNA"/>
</dbReference>